<feature type="domain" description="Integrase catalytic" evidence="1">
    <location>
        <begin position="166"/>
        <end position="331"/>
    </location>
</feature>
<dbReference type="SUPFAM" id="SSF53098">
    <property type="entry name" value="Ribonuclease H-like"/>
    <property type="match status" value="1"/>
</dbReference>
<dbReference type="Gene3D" id="3.30.420.10">
    <property type="entry name" value="Ribonuclease H-like superfamily/Ribonuclease H"/>
    <property type="match status" value="1"/>
</dbReference>
<evidence type="ECO:0000313" key="3">
    <source>
        <dbReference type="EMBL" id="SSC13562.1"/>
    </source>
</evidence>
<keyword evidence="4" id="KW-1185">Reference proteome</keyword>
<dbReference type="EMBL" id="LS974202">
    <property type="protein sequence ID" value="SSC12696.1"/>
    <property type="molecule type" value="Genomic_DNA"/>
</dbReference>
<dbReference type="AlphaFoldDB" id="A0A7Z7LG87"/>
<organism evidence="3 4">
    <name type="scientific">Mesotoga infera</name>
    <dbReference type="NCBI Taxonomy" id="1236046"/>
    <lineage>
        <taxon>Bacteria</taxon>
        <taxon>Thermotogati</taxon>
        <taxon>Thermotogota</taxon>
        <taxon>Thermotogae</taxon>
        <taxon>Kosmotogales</taxon>
        <taxon>Kosmotogaceae</taxon>
        <taxon>Mesotoga</taxon>
    </lineage>
</organism>
<dbReference type="InterPro" id="IPR001584">
    <property type="entry name" value="Integrase_cat-core"/>
</dbReference>
<dbReference type="InterPro" id="IPR036397">
    <property type="entry name" value="RNaseH_sf"/>
</dbReference>
<proteinExistence type="predicted"/>
<evidence type="ECO:0000313" key="4">
    <source>
        <dbReference type="Proteomes" id="UP000250796"/>
    </source>
</evidence>
<dbReference type="KEGG" id="minf:MESINF_1252"/>
<reference evidence="3 4" key="1">
    <citation type="submission" date="2017-01" db="EMBL/GenBank/DDBJ databases">
        <authorList>
            <person name="Erauso G."/>
        </authorList>
    </citation>
    <scope>NUCLEOTIDE SEQUENCE [LARGE SCALE GENOMIC DNA]</scope>
    <source>
        <strain evidence="3">MESINF1</strain>
    </source>
</reference>
<dbReference type="KEGG" id="minf:MESINF_2122"/>
<dbReference type="GO" id="GO:0003676">
    <property type="term" value="F:nucleic acid binding"/>
    <property type="evidence" value="ECO:0007669"/>
    <property type="project" value="InterPro"/>
</dbReference>
<name>A0A7Z7LG87_9BACT</name>
<evidence type="ECO:0000259" key="1">
    <source>
        <dbReference type="PROSITE" id="PS50994"/>
    </source>
</evidence>
<dbReference type="GO" id="GO:0015074">
    <property type="term" value="P:DNA integration"/>
    <property type="evidence" value="ECO:0007669"/>
    <property type="project" value="InterPro"/>
</dbReference>
<gene>
    <name evidence="2" type="ORF">MESINF_1252</name>
    <name evidence="3" type="ORF">MESINF_2122</name>
</gene>
<dbReference type="PROSITE" id="PS50994">
    <property type="entry name" value="INTEGRASE"/>
    <property type="match status" value="1"/>
</dbReference>
<protein>
    <submittedName>
        <fullName evidence="3">Integrase catalytic region</fullName>
    </submittedName>
</protein>
<dbReference type="InterPro" id="IPR012337">
    <property type="entry name" value="RNaseH-like_sf"/>
</dbReference>
<accession>A0A7Z7LG87</accession>
<sequence>MKRIDMTGLIEKYSKKYRKSGKKEKSRILNEFTEVTEYNRSYASLILRRGYSKKNKRSKFTKRRGRKKKYDLEVLRKLVEIWEILDFPCGKRFKAIIEEAIDNLNKNGHLSLREEVKQKLLEISSSTMDRLLRSERKKMELKGRSHTKPGTLLKKHIRIKTHHEWDDTKPGFVEVDLVGHEGGDSSGEFCYSLNMVDVASGWSVVAPIRNKAQRWTLEAIIALRALLPFPLLGIHSDNGSEFINAHLYKYCLDERLVFTRTRSYNKNDNPHVEQKNWSLVRRAVGYYRYDTLEELTILKELYASLNLYNNHFQPTHKMIQKTRDGTRIVKKYDKFATPYERVLNSPWIDSTKKDELRKVHEALDLYILKSNIAHFQESLVDIQIMKSKSNSKGGVLNLLLFDFE</sequence>
<dbReference type="EMBL" id="LS974202">
    <property type="protein sequence ID" value="SSC13562.1"/>
    <property type="molecule type" value="Genomic_DNA"/>
</dbReference>
<dbReference type="Proteomes" id="UP000250796">
    <property type="component" value="Chromosome MESINF"/>
</dbReference>
<evidence type="ECO:0000313" key="2">
    <source>
        <dbReference type="EMBL" id="SSC12696.1"/>
    </source>
</evidence>